<feature type="transmembrane region" description="Helical" evidence="7">
    <location>
        <begin position="534"/>
        <end position="558"/>
    </location>
</feature>
<comment type="function">
    <text evidence="7">Polymerizes chitin, a structural polymer of the cell wall and septum, by transferring the sugar moiety of UDP-GlcNAc to the non-reducing end of the growing chitin polymer.</text>
</comment>
<keyword evidence="6 7" id="KW-0472">Membrane</keyword>
<dbReference type="InterPro" id="IPR004835">
    <property type="entry name" value="Chitin_synth"/>
</dbReference>
<feature type="transmembrane region" description="Helical" evidence="7">
    <location>
        <begin position="618"/>
        <end position="638"/>
    </location>
</feature>
<dbReference type="Proteomes" id="UP001210925">
    <property type="component" value="Unassembled WGS sequence"/>
</dbReference>
<evidence type="ECO:0000259" key="8">
    <source>
        <dbReference type="Pfam" id="PF08407"/>
    </source>
</evidence>
<dbReference type="InterPro" id="IPR029044">
    <property type="entry name" value="Nucleotide-diphossugar_trans"/>
</dbReference>
<dbReference type="GO" id="GO:0005886">
    <property type="term" value="C:plasma membrane"/>
    <property type="evidence" value="ECO:0007669"/>
    <property type="project" value="UniProtKB-SubCell"/>
</dbReference>
<name>A0AAD5UI54_9FUNG</name>
<dbReference type="EMBL" id="JADGKB010000023">
    <property type="protein sequence ID" value="KAJ3258871.1"/>
    <property type="molecule type" value="Genomic_DNA"/>
</dbReference>
<organism evidence="9 10">
    <name type="scientific">Boothiomyces macroporosus</name>
    <dbReference type="NCBI Taxonomy" id="261099"/>
    <lineage>
        <taxon>Eukaryota</taxon>
        <taxon>Fungi</taxon>
        <taxon>Fungi incertae sedis</taxon>
        <taxon>Chytridiomycota</taxon>
        <taxon>Chytridiomycota incertae sedis</taxon>
        <taxon>Chytridiomycetes</taxon>
        <taxon>Rhizophydiales</taxon>
        <taxon>Terramycetaceae</taxon>
        <taxon>Boothiomyces</taxon>
    </lineage>
</organism>
<dbReference type="PANTHER" id="PTHR22914:SF44">
    <property type="entry name" value="CHITIN SYNTHASE 2"/>
    <property type="match status" value="1"/>
</dbReference>
<evidence type="ECO:0000256" key="7">
    <source>
        <dbReference type="RuleBase" id="RU366040"/>
    </source>
</evidence>
<keyword evidence="10" id="KW-1185">Reference proteome</keyword>
<feature type="transmembrane region" description="Helical" evidence="7">
    <location>
        <begin position="457"/>
        <end position="478"/>
    </location>
</feature>
<keyword evidence="5 7" id="KW-1133">Transmembrane helix</keyword>
<evidence type="ECO:0000256" key="2">
    <source>
        <dbReference type="ARBA" id="ARBA00012543"/>
    </source>
</evidence>
<dbReference type="CDD" id="cd04190">
    <property type="entry name" value="Chitin_synth_C"/>
    <property type="match status" value="1"/>
</dbReference>
<dbReference type="GO" id="GO:0071555">
    <property type="term" value="P:cell wall organization"/>
    <property type="evidence" value="ECO:0007669"/>
    <property type="project" value="UniProtKB-KW"/>
</dbReference>
<proteinExistence type="inferred from homology"/>
<keyword evidence="7" id="KW-0961">Cell wall biogenesis/degradation</keyword>
<dbReference type="InterPro" id="IPR013616">
    <property type="entry name" value="Chitin_synth_N"/>
</dbReference>
<keyword evidence="7" id="KW-1003">Cell membrane</keyword>
<evidence type="ECO:0000256" key="6">
    <source>
        <dbReference type="ARBA" id="ARBA00023136"/>
    </source>
</evidence>
<dbReference type="SUPFAM" id="SSF53448">
    <property type="entry name" value="Nucleotide-diphospho-sugar transferases"/>
    <property type="match status" value="1"/>
</dbReference>
<comment type="similarity">
    <text evidence="7">Belongs to the chitin synthase family.</text>
</comment>
<dbReference type="GO" id="GO:0030428">
    <property type="term" value="C:cell septum"/>
    <property type="evidence" value="ECO:0007669"/>
    <property type="project" value="TreeGrafter"/>
</dbReference>
<protein>
    <recommendedName>
        <fullName evidence="2 7">Chitin synthase</fullName>
        <ecNumber evidence="2 7">2.4.1.16</ecNumber>
    </recommendedName>
</protein>
<feature type="transmembrane region" description="Helical" evidence="7">
    <location>
        <begin position="726"/>
        <end position="746"/>
    </location>
</feature>
<evidence type="ECO:0000256" key="1">
    <source>
        <dbReference type="ARBA" id="ARBA00004141"/>
    </source>
</evidence>
<comment type="subcellular location">
    <subcellularLocation>
        <location evidence="7">Cell membrane</location>
        <topology evidence="7">Multi-pass membrane protein</topology>
    </subcellularLocation>
    <subcellularLocation>
        <location evidence="1">Membrane</location>
        <topology evidence="1">Multi-pass membrane protein</topology>
    </subcellularLocation>
</comment>
<comment type="catalytic activity">
    <reaction evidence="7">
        <text>[(1-&gt;4)-N-acetyl-beta-D-glucosaminyl](n) + UDP-N-acetyl-alpha-D-glucosamine = [(1-&gt;4)-N-acetyl-beta-D-glucosaminyl](n+1) + UDP + H(+)</text>
        <dbReference type="Rhea" id="RHEA:16637"/>
        <dbReference type="Rhea" id="RHEA-COMP:9593"/>
        <dbReference type="Rhea" id="RHEA-COMP:9595"/>
        <dbReference type="ChEBI" id="CHEBI:15378"/>
        <dbReference type="ChEBI" id="CHEBI:17029"/>
        <dbReference type="ChEBI" id="CHEBI:57705"/>
        <dbReference type="ChEBI" id="CHEBI:58223"/>
        <dbReference type="EC" id="2.4.1.16"/>
    </reaction>
</comment>
<feature type="domain" description="Chitin synthase N-terminal" evidence="8">
    <location>
        <begin position="49"/>
        <end position="113"/>
    </location>
</feature>
<dbReference type="EC" id="2.4.1.16" evidence="2 7"/>
<dbReference type="Pfam" id="PF08407">
    <property type="entry name" value="Chitin_synth_1N"/>
    <property type="match status" value="1"/>
</dbReference>
<keyword evidence="4 7" id="KW-0812">Transmembrane</keyword>
<keyword evidence="3 7" id="KW-0328">Glycosyltransferase</keyword>
<evidence type="ECO:0000313" key="10">
    <source>
        <dbReference type="Proteomes" id="UP001210925"/>
    </source>
</evidence>
<evidence type="ECO:0000256" key="5">
    <source>
        <dbReference type="ARBA" id="ARBA00022989"/>
    </source>
</evidence>
<dbReference type="Pfam" id="PF01644">
    <property type="entry name" value="Chitin_synth_1"/>
    <property type="match status" value="1"/>
</dbReference>
<accession>A0AAD5UI54</accession>
<keyword evidence="7" id="KW-0808">Transferase</keyword>
<feature type="transmembrane region" description="Helical" evidence="7">
    <location>
        <begin position="508"/>
        <end position="527"/>
    </location>
</feature>
<evidence type="ECO:0000313" key="9">
    <source>
        <dbReference type="EMBL" id="KAJ3258871.1"/>
    </source>
</evidence>
<gene>
    <name evidence="9" type="primary">CHS2_1</name>
    <name evidence="9" type="ORF">HK103_003253</name>
</gene>
<dbReference type="PANTHER" id="PTHR22914">
    <property type="entry name" value="CHITIN SYNTHASE"/>
    <property type="match status" value="1"/>
</dbReference>
<dbReference type="GO" id="GO:0006031">
    <property type="term" value="P:chitin biosynthetic process"/>
    <property type="evidence" value="ECO:0007669"/>
    <property type="project" value="UniProtKB-UniRule"/>
</dbReference>
<evidence type="ECO:0000256" key="3">
    <source>
        <dbReference type="ARBA" id="ARBA00022676"/>
    </source>
</evidence>
<feature type="transmembrane region" description="Helical" evidence="7">
    <location>
        <begin position="766"/>
        <end position="786"/>
    </location>
</feature>
<comment type="caution">
    <text evidence="9">The sequence shown here is derived from an EMBL/GenBank/DDBJ whole genome shotgun (WGS) entry which is preliminary data.</text>
</comment>
<dbReference type="GO" id="GO:0004100">
    <property type="term" value="F:chitin synthase activity"/>
    <property type="evidence" value="ECO:0007669"/>
    <property type="project" value="UniProtKB-UniRule"/>
</dbReference>
<sequence>MHHNNSSVDTTLTNLTSNTADKSMFLRQGRIKFNGSDFGRFETIKRGPTTMRRVKAHAGNFVMSIPISKHILQDAEYTTGEEFTHTTYTGVTCEPEEFPEQYHLRARRYNREIKVALVVTMYNEDDDLFTKSMNAVAKNIAYLCSKECPFSWGKDGWKSFAVVIVSDGRQKVNPRVLTVLSTMGVYVKGLPRASVDGKPVTAHIFESTTQVSIDRDFNIRTRRDGVVPMQVIFVLKEKNAKKINSHKWFFNAICETINPEVCMLLDVGTKPSETAFFHLWRAFDRNPLVGGACGEIRAEIGKVGKNLFNPLVAAQNFEYKMSNILDKPLESVFGYITVLPGAFSAYRYKALLGRPLEQYFLGENPAADIFTSNLYLAEDRILCFELVTKKTEPWVLKYVKSARAETDVPDTLAELVSQRRRWLNGSFFCAIHAEMHFTQIYSSPHSFFQKFMFTLEFIYNAVNILFAWFQIGNFYLAFKFLFDIRNAETANPTLVQTDPFKGFPMFDILNFVYVVTLVSMLIAALGNRPQGSRWLYYLISIFFAIIMGLMVFLGGWSIKVQFDVFSAQNQQKDAATVFKNVLASPTFRDMVVSTLSTYGLYLIASIMHLDPWHCFTSMIQYLFLLPTYINIFMVYSFCNLHDVSWGTKGDNKIEEVGGGVKKVVTADGQEVFEVEVPTDQDEVDASWKESEKQLIFNKDNKEVKDNKVDEKTKKEDGTKEFRTKVVLFWVICNLTLIAVFTNDLALKIMFPNGVHQAGNVNPYLTFLFWSVAGLSLVRFLGCCAYLTQWWVEKIHDAGVAGSSSNV</sequence>
<reference evidence="9" key="1">
    <citation type="submission" date="2020-05" db="EMBL/GenBank/DDBJ databases">
        <title>Phylogenomic resolution of chytrid fungi.</title>
        <authorList>
            <person name="Stajich J.E."/>
            <person name="Amses K."/>
            <person name="Simmons R."/>
            <person name="Seto K."/>
            <person name="Myers J."/>
            <person name="Bonds A."/>
            <person name="Quandt C.A."/>
            <person name="Barry K."/>
            <person name="Liu P."/>
            <person name="Grigoriev I."/>
            <person name="Longcore J.E."/>
            <person name="James T.Y."/>
        </authorList>
    </citation>
    <scope>NUCLEOTIDE SEQUENCE</scope>
    <source>
        <strain evidence="9">PLAUS21</strain>
    </source>
</reference>
<evidence type="ECO:0000256" key="4">
    <source>
        <dbReference type="ARBA" id="ARBA00022692"/>
    </source>
</evidence>
<dbReference type="AlphaFoldDB" id="A0AAD5UI54"/>